<protein>
    <recommendedName>
        <fullName evidence="3">Lipoprotein</fullName>
    </recommendedName>
</protein>
<accession>A0A191ZCP4</accession>
<dbReference type="KEGG" id="vg:29065796"/>
<dbReference type="RefSeq" id="YP_009286159.1">
    <property type="nucleotide sequence ID" value="NC_031062.2"/>
</dbReference>
<dbReference type="PROSITE" id="PS51257">
    <property type="entry name" value="PROKAR_LIPOPROTEIN"/>
    <property type="match status" value="1"/>
</dbReference>
<dbReference type="OrthoDB" id="19721at10239"/>
<proteinExistence type="predicted"/>
<gene>
    <name evidence="1" type="ORF">FROZEN_30</name>
</gene>
<evidence type="ECO:0000313" key="1">
    <source>
        <dbReference type="EMBL" id="ANJ65162.1"/>
    </source>
</evidence>
<dbReference type="Proteomes" id="UP000202061">
    <property type="component" value="Segment"/>
</dbReference>
<dbReference type="Pfam" id="PF25682">
    <property type="entry name" value="Phage_VG64"/>
    <property type="match status" value="1"/>
</dbReference>
<evidence type="ECO:0008006" key="3">
    <source>
        <dbReference type="Google" id="ProtNLM"/>
    </source>
</evidence>
<name>A0A191ZCP4_9CAUD</name>
<dbReference type="GeneID" id="29065796"/>
<dbReference type="EMBL" id="KX098389">
    <property type="protein sequence ID" value="ANJ65162.1"/>
    <property type="molecule type" value="Genomic_DNA"/>
</dbReference>
<dbReference type="InterPro" id="IPR058243">
    <property type="entry name" value="Phage_VG64"/>
</dbReference>
<sequence length="128" mass="14285">MRKFILSALIAVVAMTGLSGCDINDADVVSKNLSTDAANFKVNRRIVFTNLRTGEFLLSIEGLCARENTSTEIQITCQTGPNEFKKHFMGLTTEVSYFVEQTDPVPSNKYRYTVTFKPSVIVPTIELR</sequence>
<evidence type="ECO:0000313" key="2">
    <source>
        <dbReference type="Proteomes" id="UP000202061"/>
    </source>
</evidence>
<organism evidence="1 2">
    <name type="scientific">Erwinia phage vB_EamP_Frozen</name>
    <dbReference type="NCBI Taxonomy" id="1852641"/>
    <lineage>
        <taxon>Viruses</taxon>
        <taxon>Duplodnaviria</taxon>
        <taxon>Heunggongvirae</taxon>
        <taxon>Uroviricota</taxon>
        <taxon>Caudoviricetes</taxon>
        <taxon>Schitoviridae</taxon>
        <taxon>Erskinevirinae</taxon>
        <taxon>Johnsonvirus</taxon>
        <taxon>Johnsonvirus frozen</taxon>
    </lineage>
</organism>
<keyword evidence="2" id="KW-1185">Reference proteome</keyword>
<reference evidence="1" key="1">
    <citation type="submission" date="2017-06" db="EMBL/GenBank/DDBJ databases">
        <authorList>
            <person name="Berg J.A."/>
            <person name="Peck M.D."/>
            <person name="Grossarth S.E."/>
            <person name="Jarvis T.M."/>
            <person name="Merrill B.D."/>
            <person name="Breakwell D.P."/>
            <person name="Burnett S.H."/>
            <person name="Grose J.H."/>
        </authorList>
    </citation>
    <scope>NUCLEOTIDE SEQUENCE [LARGE SCALE GENOMIC DNA]</scope>
</reference>